<feature type="non-terminal residue" evidence="3">
    <location>
        <position position="986"/>
    </location>
</feature>
<dbReference type="OrthoDB" id="8123033at2759"/>
<dbReference type="Proteomes" id="UP000023152">
    <property type="component" value="Unassembled WGS sequence"/>
</dbReference>
<reference evidence="3 4" key="1">
    <citation type="journal article" date="2013" name="Curr. Biol.">
        <title>The Genome of the Foraminiferan Reticulomyxa filosa.</title>
        <authorList>
            <person name="Glockner G."/>
            <person name="Hulsmann N."/>
            <person name="Schleicher M."/>
            <person name="Noegel A.A."/>
            <person name="Eichinger L."/>
            <person name="Gallinger C."/>
            <person name="Pawlowski J."/>
            <person name="Sierra R."/>
            <person name="Euteneuer U."/>
            <person name="Pillet L."/>
            <person name="Moustafa A."/>
            <person name="Platzer M."/>
            <person name="Groth M."/>
            <person name="Szafranski K."/>
            <person name="Schliwa M."/>
        </authorList>
    </citation>
    <scope>NUCLEOTIDE SEQUENCE [LARGE SCALE GENOMIC DNA]</scope>
</reference>
<proteinExistence type="predicted"/>
<dbReference type="InterPro" id="IPR011990">
    <property type="entry name" value="TPR-like_helical_dom_sf"/>
</dbReference>
<dbReference type="Pfam" id="PF13424">
    <property type="entry name" value="TPR_12"/>
    <property type="match status" value="2"/>
</dbReference>
<keyword evidence="1" id="KW-0802">TPR repeat</keyword>
<evidence type="ECO:0000259" key="2">
    <source>
        <dbReference type="Pfam" id="PF01764"/>
    </source>
</evidence>
<evidence type="ECO:0000313" key="4">
    <source>
        <dbReference type="Proteomes" id="UP000023152"/>
    </source>
</evidence>
<keyword evidence="4" id="KW-1185">Reference proteome</keyword>
<dbReference type="InterPro" id="IPR029058">
    <property type="entry name" value="AB_hydrolase_fold"/>
</dbReference>
<dbReference type="AlphaFoldDB" id="X6PAS8"/>
<dbReference type="Gene3D" id="3.40.50.300">
    <property type="entry name" value="P-loop containing nucleotide triphosphate hydrolases"/>
    <property type="match status" value="1"/>
</dbReference>
<feature type="repeat" description="TPR" evidence="1">
    <location>
        <begin position="852"/>
        <end position="885"/>
    </location>
</feature>
<dbReference type="PROSITE" id="PS50293">
    <property type="entry name" value="TPR_REGION"/>
    <property type="match status" value="3"/>
</dbReference>
<feature type="domain" description="Fungal lipase-type" evidence="2">
    <location>
        <begin position="190"/>
        <end position="257"/>
    </location>
</feature>
<dbReference type="PROSITE" id="PS50005">
    <property type="entry name" value="TPR"/>
    <property type="match status" value="3"/>
</dbReference>
<name>X6PAS8_RETFI</name>
<protein>
    <submittedName>
        <fullName evidence="3">TPR repeat-containing protein</fullName>
    </submittedName>
</protein>
<dbReference type="GO" id="GO:0006629">
    <property type="term" value="P:lipid metabolic process"/>
    <property type="evidence" value="ECO:0007669"/>
    <property type="project" value="InterPro"/>
</dbReference>
<dbReference type="EMBL" id="ASPP01001826">
    <property type="protein sequence ID" value="ETO35233.1"/>
    <property type="molecule type" value="Genomic_DNA"/>
</dbReference>
<accession>X6PAS8</accession>
<dbReference type="PRINTS" id="PR00381">
    <property type="entry name" value="KINESINLIGHT"/>
</dbReference>
<feature type="repeat" description="TPR" evidence="1">
    <location>
        <begin position="936"/>
        <end position="969"/>
    </location>
</feature>
<feature type="repeat" description="TPR" evidence="1">
    <location>
        <begin position="894"/>
        <end position="927"/>
    </location>
</feature>
<dbReference type="SUPFAM" id="SSF52540">
    <property type="entry name" value="P-loop containing nucleoside triphosphate hydrolases"/>
    <property type="match status" value="1"/>
</dbReference>
<dbReference type="InterPro" id="IPR002921">
    <property type="entry name" value="Fungal_lipase-type"/>
</dbReference>
<dbReference type="InterPro" id="IPR019734">
    <property type="entry name" value="TPR_rpt"/>
</dbReference>
<dbReference type="PANTHER" id="PTHR19959">
    <property type="entry name" value="KINESIN LIGHT CHAIN"/>
    <property type="match status" value="1"/>
</dbReference>
<dbReference type="Gene3D" id="3.40.50.1820">
    <property type="entry name" value="alpha/beta hydrolase"/>
    <property type="match status" value="1"/>
</dbReference>
<gene>
    <name evidence="3" type="ORF">RFI_01836</name>
</gene>
<dbReference type="SMART" id="SM00028">
    <property type="entry name" value="TPR"/>
    <property type="match status" value="3"/>
</dbReference>
<dbReference type="SUPFAM" id="SSF53474">
    <property type="entry name" value="alpha/beta-Hydrolases"/>
    <property type="match status" value="1"/>
</dbReference>
<dbReference type="SUPFAM" id="SSF48452">
    <property type="entry name" value="TPR-like"/>
    <property type="match status" value="1"/>
</dbReference>
<dbReference type="Pfam" id="PF01764">
    <property type="entry name" value="Lipase_3"/>
    <property type="match status" value="1"/>
</dbReference>
<comment type="caution">
    <text evidence="3">The sequence shown here is derived from an EMBL/GenBank/DDBJ whole genome shotgun (WGS) entry which is preliminary data.</text>
</comment>
<sequence length="986" mass="112447">MPIIVIDEAHFNEIVHSIEKNDPQYLSLDLSNLNLTDTQLKILEKALKDNKALGHIKWGTISANSNSIIHIIESKLESNNKIYSYYPTDYIYALLSNHAYYDQVEERRVEFKDNATWTEHLKDWKIVKIHEDTKSGYYGILYKNPTMHQIVLTHRGTNVDWRDLLQTDSDIHNDIEGILKGNIVSQQAQAYEATKEAVEWANEKHYHLSITGHSLGAWLAELSVYFCWTDFAYREIKAVTFDSPGSEPMMEKFKSSIKNNEAGIDIRDLDITSYLSFPNPINSCNKHVGKYEEVLDWPVMSYHGSSYVSMEEEKVDGSPLCNWIKSTTLSSIVSVIGDLINGNVDQSQYWKVFEYYKDGKIDDAKQQKEFEQLYEAHYKVKAVNESRELLGKSPVSLDSCLEKLARNKSNIFLLTNTQEESYKHQLQSIEKRYNIEQEDDKTYLIGIGDIAISDIKQQLQRLLDVYPELKKQICDINAPISKQGNNSCSFTMHLTALNNSHFVKRLDIEEKIKAGFNTGEIVIMSGFGGTGKSTIAAMYGEDAEKNGTLVRWFEAASKTKLEAGYRELATDLNLYIAGMDAKLMMSRVNNKLSKCTQDKMFIFNNIEQYEYAQEYIERLPNRTKILLTTRNSNLHYKYESIIVEPFSKIEARDYVNRTLNITSDDNALLVEAVNLLPFRLNQSVAYLKKHPTCNITQFIKLYNDKKDTDIYPEADFLFKDLINADPDAWVLLRHLAFLDPDYIPLSLLDELVQALNLTIEYLRNQSLIEVVSNGDGLKLHRLVQIEVIQYKGVNLDISLSNNSIVTTLSEKLNNLLPPLDGNPDSAWDQSKLLIEHVTTLCKLHSGSHPDVAASLNNIGVVYDSLGDYSQALKYYEESLKMKQELYPGNHPSLADSLNNIGTVYNSLGDYSQALKYHEESLKMKQELYPGNHPSLADSLNNIGAVYDSLGDYNQALKYHEESLKMKQELYLGNHPSLADSLNNIGV</sequence>
<evidence type="ECO:0000313" key="3">
    <source>
        <dbReference type="EMBL" id="ETO35233.1"/>
    </source>
</evidence>
<dbReference type="InterPro" id="IPR027417">
    <property type="entry name" value="P-loop_NTPase"/>
</dbReference>
<organism evidence="3 4">
    <name type="scientific">Reticulomyxa filosa</name>
    <dbReference type="NCBI Taxonomy" id="46433"/>
    <lineage>
        <taxon>Eukaryota</taxon>
        <taxon>Sar</taxon>
        <taxon>Rhizaria</taxon>
        <taxon>Retaria</taxon>
        <taxon>Foraminifera</taxon>
        <taxon>Monothalamids</taxon>
        <taxon>Reticulomyxidae</taxon>
        <taxon>Reticulomyxa</taxon>
    </lineage>
</organism>
<evidence type="ECO:0000256" key="1">
    <source>
        <dbReference type="PROSITE-ProRule" id="PRU00339"/>
    </source>
</evidence>
<dbReference type="Gene3D" id="1.25.40.10">
    <property type="entry name" value="Tetratricopeptide repeat domain"/>
    <property type="match status" value="1"/>
</dbReference>
<dbReference type="PANTHER" id="PTHR19959:SF119">
    <property type="entry name" value="FUNGAL LIPASE-LIKE DOMAIN-CONTAINING PROTEIN"/>
    <property type="match status" value="1"/>
</dbReference>